<keyword evidence="1" id="KW-0808">Transferase</keyword>
<dbReference type="Gene3D" id="3.30.559.10">
    <property type="entry name" value="Chloramphenicol acetyltransferase-like domain"/>
    <property type="match status" value="2"/>
</dbReference>
<evidence type="ECO:0000313" key="3">
    <source>
        <dbReference type="Proteomes" id="UP001287356"/>
    </source>
</evidence>
<evidence type="ECO:0000313" key="2">
    <source>
        <dbReference type="EMBL" id="KAK3361331.1"/>
    </source>
</evidence>
<dbReference type="Proteomes" id="UP001287356">
    <property type="component" value="Unassembled WGS sequence"/>
</dbReference>
<dbReference type="InterPro" id="IPR023213">
    <property type="entry name" value="CAT-like_dom_sf"/>
</dbReference>
<gene>
    <name evidence="2" type="ORF">B0T24DRAFT_539338</name>
</gene>
<dbReference type="GO" id="GO:0016747">
    <property type="term" value="F:acyltransferase activity, transferring groups other than amino-acyl groups"/>
    <property type="evidence" value="ECO:0007669"/>
    <property type="project" value="TreeGrafter"/>
</dbReference>
<sequence length="473" mass="51012">MPLTALDHTAPQGYITLILGFPFSSTGHDDTNAMNHVYERLRQAFRRWPFLAGYLVGNNKFSTTGLACSVDDGDVYVAWGLVVEGQNLRLSPDQFQWNFQDLLKHGCPPSAFEQELLCFIPKEDLRPVTLKISFINGGLLLGFAFHHGFMDGTAVAQFLEYFASTETQARVDDSSLSSMRSHRAAFTQTINSLAQTTDISAGAMPEYDFDLSRPVNQPSPTAPPAEGRILTLAAPTVRALHAQAVAHLRSYHNNPRLFVTIPDVLCGMAWVHVTRARLHRLDTTTTTRFATAVNIRRKVPGDIPGGYMGNMWVRVLTSASVRDLAISALDDDNSTTLARHLAVAALSTDAAAANSKSATSCYGAAALAPREVDQALRRAIDRAHTGLDASVWLGLGAGLAYGIPGTGPEGTPAFVRKPYSANDGAMNLMPRAGGSQGGADWEVLLALRADDMAALCALDEMGAWLCRPPTQGL</sequence>
<dbReference type="PANTHER" id="PTHR31642:SF310">
    <property type="entry name" value="FATTY ALCOHOL:CAFFEOYL-COA ACYLTRANSFERASE"/>
    <property type="match status" value="1"/>
</dbReference>
<dbReference type="AlphaFoldDB" id="A0AAE0JUE8"/>
<dbReference type="EMBL" id="JAULSN010000012">
    <property type="protein sequence ID" value="KAK3361331.1"/>
    <property type="molecule type" value="Genomic_DNA"/>
</dbReference>
<name>A0AAE0JUE8_9PEZI</name>
<organism evidence="2 3">
    <name type="scientific">Lasiosphaeria ovina</name>
    <dbReference type="NCBI Taxonomy" id="92902"/>
    <lineage>
        <taxon>Eukaryota</taxon>
        <taxon>Fungi</taxon>
        <taxon>Dikarya</taxon>
        <taxon>Ascomycota</taxon>
        <taxon>Pezizomycotina</taxon>
        <taxon>Sordariomycetes</taxon>
        <taxon>Sordariomycetidae</taxon>
        <taxon>Sordariales</taxon>
        <taxon>Lasiosphaeriaceae</taxon>
        <taxon>Lasiosphaeria</taxon>
    </lineage>
</organism>
<reference evidence="2" key="1">
    <citation type="journal article" date="2023" name="Mol. Phylogenet. Evol.">
        <title>Genome-scale phylogeny and comparative genomics of the fungal order Sordariales.</title>
        <authorList>
            <person name="Hensen N."/>
            <person name="Bonometti L."/>
            <person name="Westerberg I."/>
            <person name="Brannstrom I.O."/>
            <person name="Guillou S."/>
            <person name="Cros-Aarteil S."/>
            <person name="Calhoun S."/>
            <person name="Haridas S."/>
            <person name="Kuo A."/>
            <person name="Mondo S."/>
            <person name="Pangilinan J."/>
            <person name="Riley R."/>
            <person name="LaButti K."/>
            <person name="Andreopoulos B."/>
            <person name="Lipzen A."/>
            <person name="Chen C."/>
            <person name="Yan M."/>
            <person name="Daum C."/>
            <person name="Ng V."/>
            <person name="Clum A."/>
            <person name="Steindorff A."/>
            <person name="Ohm R.A."/>
            <person name="Martin F."/>
            <person name="Silar P."/>
            <person name="Natvig D.O."/>
            <person name="Lalanne C."/>
            <person name="Gautier V."/>
            <person name="Ament-Velasquez S.L."/>
            <person name="Kruys A."/>
            <person name="Hutchinson M.I."/>
            <person name="Powell A.J."/>
            <person name="Barry K."/>
            <person name="Miller A.N."/>
            <person name="Grigoriev I.V."/>
            <person name="Debuchy R."/>
            <person name="Gladieux P."/>
            <person name="Hiltunen Thoren M."/>
            <person name="Johannesson H."/>
        </authorList>
    </citation>
    <scope>NUCLEOTIDE SEQUENCE</scope>
    <source>
        <strain evidence="2">CBS 958.72</strain>
    </source>
</reference>
<reference evidence="2" key="2">
    <citation type="submission" date="2023-06" db="EMBL/GenBank/DDBJ databases">
        <authorList>
            <consortium name="Lawrence Berkeley National Laboratory"/>
            <person name="Haridas S."/>
            <person name="Hensen N."/>
            <person name="Bonometti L."/>
            <person name="Westerberg I."/>
            <person name="Brannstrom I.O."/>
            <person name="Guillou S."/>
            <person name="Cros-Aarteil S."/>
            <person name="Calhoun S."/>
            <person name="Kuo A."/>
            <person name="Mondo S."/>
            <person name="Pangilinan J."/>
            <person name="Riley R."/>
            <person name="Labutti K."/>
            <person name="Andreopoulos B."/>
            <person name="Lipzen A."/>
            <person name="Chen C."/>
            <person name="Yanf M."/>
            <person name="Daum C."/>
            <person name="Ng V."/>
            <person name="Clum A."/>
            <person name="Steindorff A."/>
            <person name="Ohm R."/>
            <person name="Martin F."/>
            <person name="Silar P."/>
            <person name="Natvig D."/>
            <person name="Lalanne C."/>
            <person name="Gautier V."/>
            <person name="Ament-Velasquez S.L."/>
            <person name="Kruys A."/>
            <person name="Hutchinson M.I."/>
            <person name="Powell A.J."/>
            <person name="Barry K."/>
            <person name="Miller A.N."/>
            <person name="Grigoriev I.V."/>
            <person name="Debuchy R."/>
            <person name="Gladieux P."/>
            <person name="Thoren M.H."/>
            <person name="Johannesson H."/>
        </authorList>
    </citation>
    <scope>NUCLEOTIDE SEQUENCE</scope>
    <source>
        <strain evidence="2">CBS 958.72</strain>
    </source>
</reference>
<evidence type="ECO:0000256" key="1">
    <source>
        <dbReference type="ARBA" id="ARBA00022679"/>
    </source>
</evidence>
<accession>A0AAE0JUE8</accession>
<keyword evidence="3" id="KW-1185">Reference proteome</keyword>
<protein>
    <submittedName>
        <fullName evidence="2">Uncharacterized protein</fullName>
    </submittedName>
</protein>
<dbReference type="InterPro" id="IPR050317">
    <property type="entry name" value="Plant_Fungal_Acyltransferase"/>
</dbReference>
<dbReference type="Pfam" id="PF02458">
    <property type="entry name" value="Transferase"/>
    <property type="match status" value="1"/>
</dbReference>
<comment type="caution">
    <text evidence="2">The sequence shown here is derived from an EMBL/GenBank/DDBJ whole genome shotgun (WGS) entry which is preliminary data.</text>
</comment>
<dbReference type="GO" id="GO:0044550">
    <property type="term" value="P:secondary metabolite biosynthetic process"/>
    <property type="evidence" value="ECO:0007669"/>
    <property type="project" value="TreeGrafter"/>
</dbReference>
<proteinExistence type="predicted"/>
<dbReference type="PANTHER" id="PTHR31642">
    <property type="entry name" value="TRICHOTHECENE 3-O-ACETYLTRANSFERASE"/>
    <property type="match status" value="1"/>
</dbReference>